<organism evidence="2 3">
    <name type="scientific">Pseudolabrys taiwanensis</name>
    <dbReference type="NCBI Taxonomy" id="331696"/>
    <lineage>
        <taxon>Bacteria</taxon>
        <taxon>Pseudomonadati</taxon>
        <taxon>Pseudomonadota</taxon>
        <taxon>Alphaproteobacteria</taxon>
        <taxon>Hyphomicrobiales</taxon>
        <taxon>Xanthobacteraceae</taxon>
        <taxon>Pseudolabrys</taxon>
    </lineage>
</organism>
<feature type="chain" id="PRO_5016840142" description="DUF1311 domain-containing protein" evidence="1">
    <location>
        <begin position="29"/>
        <end position="167"/>
    </location>
</feature>
<proteinExistence type="predicted"/>
<keyword evidence="1" id="KW-0732">Signal</keyword>
<reference evidence="2 3" key="1">
    <citation type="submission" date="2018-07" db="EMBL/GenBank/DDBJ databases">
        <authorList>
            <person name="Quirk P.G."/>
            <person name="Krulwich T.A."/>
        </authorList>
    </citation>
    <scope>NUCLEOTIDE SEQUENCE [LARGE SCALE GENOMIC DNA]</scope>
    <source>
        <strain evidence="2 3">CC-BB4</strain>
    </source>
</reference>
<protein>
    <recommendedName>
        <fullName evidence="4">DUF1311 domain-containing protein</fullName>
    </recommendedName>
</protein>
<evidence type="ECO:0008006" key="4">
    <source>
        <dbReference type="Google" id="ProtNLM"/>
    </source>
</evidence>
<feature type="signal peptide" evidence="1">
    <location>
        <begin position="1"/>
        <end position="28"/>
    </location>
</feature>
<accession>A0A345ZWC6</accession>
<dbReference type="AlphaFoldDB" id="A0A345ZWC6"/>
<dbReference type="RefSeq" id="WP_115691602.1">
    <property type="nucleotide sequence ID" value="NZ_CP031417.1"/>
</dbReference>
<dbReference type="Proteomes" id="UP000254889">
    <property type="component" value="Chromosome"/>
</dbReference>
<dbReference type="KEGG" id="ptaw:DW352_12280"/>
<evidence type="ECO:0000313" key="2">
    <source>
        <dbReference type="EMBL" id="AXK81223.1"/>
    </source>
</evidence>
<dbReference type="OrthoDB" id="9837979at2"/>
<evidence type="ECO:0000313" key="3">
    <source>
        <dbReference type="Proteomes" id="UP000254889"/>
    </source>
</evidence>
<keyword evidence="3" id="KW-1185">Reference proteome</keyword>
<gene>
    <name evidence="2" type="ORF">DW352_12280</name>
</gene>
<evidence type="ECO:0000256" key="1">
    <source>
        <dbReference type="SAM" id="SignalP"/>
    </source>
</evidence>
<dbReference type="EMBL" id="CP031417">
    <property type="protein sequence ID" value="AXK81223.1"/>
    <property type="molecule type" value="Genomic_DNA"/>
</dbReference>
<name>A0A345ZWC6_9HYPH</name>
<sequence>MSLTGNRRLYATVASVLALASTSGAAWARDLPALARLLTPSYTAMSYAGVCAMQRQWTAAQPRGTYGTAVHYAEHIKNEVIASLSHDDARTVLTAAADRARRDARKQLRDNVMASDKQEEDARLTAWCVGYASDFIAGVMRRHDADHASFLDRVRLAKKPGDTTQNP</sequence>